<evidence type="ECO:0000256" key="2">
    <source>
        <dbReference type="SAM" id="SignalP"/>
    </source>
</evidence>
<accession>A0A552UJJ4</accession>
<sequence>MKLRVILAGAVAAMLALPAAAALPTKVYVFGDSFTDSGNANIGTGGAAANAAQGYFQGRFGDGYNFADFISKRLTGEYATPFLAGGDNFSVGGARAGGDSMSGPFVVPGLPSQRTFYASKYGNFVDPNGLYIINFGNNDVNAIQSGDIGGLTVPQYSAAYVTNIVQTIGLLNAGGATRIVILGVPNPDEVEGQALQAQLDAALDLIEPSLTADLTRFDFFAFFNALRASPQSYGLTADVDFTTPCLAARPVINGSVDCTGFFSFDGIHVTEPVQFEIARAVLTQAGLPTVPEPGTWALMIIGFGMTGLAVRRRTAQPA</sequence>
<dbReference type="PANTHER" id="PTHR22835">
    <property type="entry name" value="ZINC FINGER FYVE DOMAIN CONTAINING PROTEIN"/>
    <property type="match status" value="1"/>
</dbReference>
<dbReference type="SUPFAM" id="SSF52266">
    <property type="entry name" value="SGNH hydrolase"/>
    <property type="match status" value="1"/>
</dbReference>
<dbReference type="CDD" id="cd01846">
    <property type="entry name" value="fatty_acyltransferase_like"/>
    <property type="match status" value="1"/>
</dbReference>
<keyword evidence="5" id="KW-1185">Reference proteome</keyword>
<dbReference type="Pfam" id="PF00657">
    <property type="entry name" value="Lipase_GDSL"/>
    <property type="match status" value="1"/>
</dbReference>
<dbReference type="OrthoDB" id="5292073at2"/>
<dbReference type="NCBIfam" id="NF035944">
    <property type="entry name" value="PEPxxWA-CTERM"/>
    <property type="match status" value="1"/>
</dbReference>
<comment type="similarity">
    <text evidence="1">Belongs to the 'GDSL' lipolytic enzyme family.</text>
</comment>
<name>A0A552UJJ4_9SPHN</name>
<reference evidence="4 5" key="1">
    <citation type="submission" date="2019-07" db="EMBL/GenBank/DDBJ databases">
        <title>Novel species isolated from glacier.</title>
        <authorList>
            <person name="Liu Q."/>
            <person name="Xin Y.-H."/>
        </authorList>
    </citation>
    <scope>NUCLEOTIDE SEQUENCE [LARGE SCALE GENOMIC DNA]</scope>
    <source>
        <strain evidence="4 5">LB1R16</strain>
    </source>
</reference>
<dbReference type="InterPro" id="IPR036514">
    <property type="entry name" value="SGNH_hydro_sf"/>
</dbReference>
<dbReference type="Gene3D" id="3.40.50.1110">
    <property type="entry name" value="SGNH hydrolase"/>
    <property type="match status" value="1"/>
</dbReference>
<evidence type="ECO:0000256" key="1">
    <source>
        <dbReference type="ARBA" id="ARBA00008668"/>
    </source>
</evidence>
<dbReference type="GO" id="GO:0016788">
    <property type="term" value="F:hydrolase activity, acting on ester bonds"/>
    <property type="evidence" value="ECO:0007669"/>
    <property type="project" value="InterPro"/>
</dbReference>
<proteinExistence type="inferred from homology"/>
<feature type="chain" id="PRO_5022230059" evidence="2">
    <location>
        <begin position="22"/>
        <end position="318"/>
    </location>
</feature>
<evidence type="ECO:0000313" key="5">
    <source>
        <dbReference type="Proteomes" id="UP000317894"/>
    </source>
</evidence>
<dbReference type="PANTHER" id="PTHR22835:SF659">
    <property type="entry name" value="GDSL LIPASE_ACYLHYDROLASE, PUTATIVE (AFU_ORTHOLOGUE AFUA_2G00510)-RELATED"/>
    <property type="match status" value="1"/>
</dbReference>
<dbReference type="Proteomes" id="UP000317894">
    <property type="component" value="Unassembled WGS sequence"/>
</dbReference>
<gene>
    <name evidence="4" type="ORF">FMM06_05275</name>
</gene>
<comment type="caution">
    <text evidence="4">The sequence shown here is derived from an EMBL/GenBank/DDBJ whole genome shotgun (WGS) entry which is preliminary data.</text>
</comment>
<evidence type="ECO:0000259" key="3">
    <source>
        <dbReference type="Pfam" id="PF07589"/>
    </source>
</evidence>
<protein>
    <submittedName>
        <fullName evidence="4">PEP-CTERM sorting domain-containing protein</fullName>
    </submittedName>
</protein>
<dbReference type="EMBL" id="VJWA01000001">
    <property type="protein sequence ID" value="TRW18408.1"/>
    <property type="molecule type" value="Genomic_DNA"/>
</dbReference>
<dbReference type="RefSeq" id="WP_144237099.1">
    <property type="nucleotide sequence ID" value="NZ_VJWA01000001.1"/>
</dbReference>
<dbReference type="Pfam" id="PF07589">
    <property type="entry name" value="PEP-CTERM"/>
    <property type="match status" value="1"/>
</dbReference>
<feature type="signal peptide" evidence="2">
    <location>
        <begin position="1"/>
        <end position="21"/>
    </location>
</feature>
<dbReference type="NCBIfam" id="TIGR02595">
    <property type="entry name" value="PEP_CTERM"/>
    <property type="match status" value="1"/>
</dbReference>
<dbReference type="AlphaFoldDB" id="A0A552UJJ4"/>
<dbReference type="InterPro" id="IPR013424">
    <property type="entry name" value="Ice-binding_C"/>
</dbReference>
<dbReference type="InterPro" id="IPR001087">
    <property type="entry name" value="GDSL"/>
</dbReference>
<keyword evidence="2" id="KW-0732">Signal</keyword>
<feature type="domain" description="Ice-binding protein C-terminal" evidence="3">
    <location>
        <begin position="289"/>
        <end position="313"/>
    </location>
</feature>
<evidence type="ECO:0000313" key="4">
    <source>
        <dbReference type="EMBL" id="TRW18408.1"/>
    </source>
</evidence>
<organism evidence="4 5">
    <name type="scientific">Glacieibacterium frigidum</name>
    <dbReference type="NCBI Taxonomy" id="2593303"/>
    <lineage>
        <taxon>Bacteria</taxon>
        <taxon>Pseudomonadati</taxon>
        <taxon>Pseudomonadota</taxon>
        <taxon>Alphaproteobacteria</taxon>
        <taxon>Sphingomonadales</taxon>
        <taxon>Sphingosinicellaceae</taxon>
        <taxon>Glacieibacterium</taxon>
    </lineage>
</organism>